<evidence type="ECO:0000313" key="13">
    <source>
        <dbReference type="EMBL" id="SVA42550.1"/>
    </source>
</evidence>
<keyword evidence="11" id="KW-0804">Transcription</keyword>
<dbReference type="InterPro" id="IPR002694">
    <property type="entry name" value="Znf_CHC2"/>
</dbReference>
<dbReference type="GO" id="GO:0005737">
    <property type="term" value="C:cytoplasm"/>
    <property type="evidence" value="ECO:0007669"/>
    <property type="project" value="TreeGrafter"/>
</dbReference>
<protein>
    <recommendedName>
        <fullName evidence="12">Zinc finger CHC2-type domain-containing protein</fullName>
    </recommendedName>
</protein>
<evidence type="ECO:0000256" key="7">
    <source>
        <dbReference type="ARBA" id="ARBA00022771"/>
    </source>
</evidence>
<evidence type="ECO:0000256" key="8">
    <source>
        <dbReference type="ARBA" id="ARBA00022833"/>
    </source>
</evidence>
<dbReference type="PANTHER" id="PTHR30313">
    <property type="entry name" value="DNA PRIMASE"/>
    <property type="match status" value="1"/>
</dbReference>
<dbReference type="Pfam" id="PF08275">
    <property type="entry name" value="DNAG_N"/>
    <property type="match status" value="1"/>
</dbReference>
<dbReference type="SUPFAM" id="SSF57783">
    <property type="entry name" value="Zinc beta-ribbon"/>
    <property type="match status" value="1"/>
</dbReference>
<evidence type="ECO:0000256" key="1">
    <source>
        <dbReference type="ARBA" id="ARBA00001947"/>
    </source>
</evidence>
<evidence type="ECO:0000256" key="9">
    <source>
        <dbReference type="ARBA" id="ARBA00022842"/>
    </source>
</evidence>
<keyword evidence="8" id="KW-0862">Zinc</keyword>
<dbReference type="SUPFAM" id="SSF56731">
    <property type="entry name" value="DNA primase core"/>
    <property type="match status" value="1"/>
</dbReference>
<keyword evidence="3" id="KW-0808">Transferase</keyword>
<dbReference type="InterPro" id="IPR050219">
    <property type="entry name" value="DnaG_primase"/>
</dbReference>
<evidence type="ECO:0000256" key="2">
    <source>
        <dbReference type="ARBA" id="ARBA00022478"/>
    </source>
</evidence>
<dbReference type="InterPro" id="IPR037068">
    <property type="entry name" value="DNA_primase_core_N_sf"/>
</dbReference>
<dbReference type="InterPro" id="IPR013264">
    <property type="entry name" value="DNAG_N"/>
</dbReference>
<keyword evidence="7" id="KW-0863">Zinc-finger</keyword>
<dbReference type="Gene3D" id="3.90.580.10">
    <property type="entry name" value="Zinc finger, CHC2-type domain"/>
    <property type="match status" value="1"/>
</dbReference>
<keyword evidence="5" id="KW-0235">DNA replication</keyword>
<dbReference type="AlphaFoldDB" id="A0A381VQG4"/>
<evidence type="ECO:0000256" key="3">
    <source>
        <dbReference type="ARBA" id="ARBA00022679"/>
    </source>
</evidence>
<evidence type="ECO:0000256" key="4">
    <source>
        <dbReference type="ARBA" id="ARBA00022695"/>
    </source>
</evidence>
<keyword evidence="9" id="KW-0460">Magnesium</keyword>
<dbReference type="PANTHER" id="PTHR30313:SF2">
    <property type="entry name" value="DNA PRIMASE"/>
    <property type="match status" value="1"/>
</dbReference>
<keyword evidence="6" id="KW-0479">Metal-binding</keyword>
<dbReference type="GO" id="GO:0008270">
    <property type="term" value="F:zinc ion binding"/>
    <property type="evidence" value="ECO:0007669"/>
    <property type="project" value="UniProtKB-KW"/>
</dbReference>
<feature type="domain" description="Zinc finger CHC2-type" evidence="12">
    <location>
        <begin position="33"/>
        <end position="88"/>
    </location>
</feature>
<dbReference type="SMART" id="SM00400">
    <property type="entry name" value="ZnF_CHCC"/>
    <property type="match status" value="1"/>
</dbReference>
<evidence type="ECO:0000256" key="5">
    <source>
        <dbReference type="ARBA" id="ARBA00022705"/>
    </source>
</evidence>
<sequence length="204" mass="23145">MKSLADTDEIKSRLDIVEIVSERVQLQRAGRNYKANCPFHNEKTPSFIVDPSRQSWRCFGQCASGGDVFSFIMKIDGLEFGDALRMLAQRAGVEITFKENTANRDDFFAINEVALKFYKEALLSDEGIPARDYLDQRGLGDDIRQKFAIGYSPKGKSSLKAHLAFHDIDLDKAVECGLLNRTEHGTTRDFFWGRLMFPIHDRTG</sequence>
<comment type="cofactor">
    <cofactor evidence="1">
        <name>Zn(2+)</name>
        <dbReference type="ChEBI" id="CHEBI:29105"/>
    </cofactor>
</comment>
<keyword evidence="10" id="KW-0238">DNA-binding</keyword>
<dbReference type="GO" id="GO:0006269">
    <property type="term" value="P:DNA replication, synthesis of primer"/>
    <property type="evidence" value="ECO:0007669"/>
    <property type="project" value="TreeGrafter"/>
</dbReference>
<dbReference type="GO" id="GO:0003899">
    <property type="term" value="F:DNA-directed RNA polymerase activity"/>
    <property type="evidence" value="ECO:0007669"/>
    <property type="project" value="InterPro"/>
</dbReference>
<organism evidence="13">
    <name type="scientific">marine metagenome</name>
    <dbReference type="NCBI Taxonomy" id="408172"/>
    <lineage>
        <taxon>unclassified sequences</taxon>
        <taxon>metagenomes</taxon>
        <taxon>ecological metagenomes</taxon>
    </lineage>
</organism>
<evidence type="ECO:0000256" key="11">
    <source>
        <dbReference type="ARBA" id="ARBA00023163"/>
    </source>
</evidence>
<dbReference type="EMBL" id="UINC01009489">
    <property type="protein sequence ID" value="SVA42550.1"/>
    <property type="molecule type" value="Genomic_DNA"/>
</dbReference>
<evidence type="ECO:0000256" key="10">
    <source>
        <dbReference type="ARBA" id="ARBA00023125"/>
    </source>
</evidence>
<evidence type="ECO:0000256" key="6">
    <source>
        <dbReference type="ARBA" id="ARBA00022723"/>
    </source>
</evidence>
<dbReference type="Pfam" id="PF01807">
    <property type="entry name" value="Zn_ribbon_DnaG"/>
    <property type="match status" value="1"/>
</dbReference>
<gene>
    <name evidence="13" type="ORF">METZ01_LOCUS95404</name>
</gene>
<dbReference type="InterPro" id="IPR036977">
    <property type="entry name" value="DNA_primase_Znf_CHC2"/>
</dbReference>
<proteinExistence type="predicted"/>
<dbReference type="Gene3D" id="3.90.980.10">
    <property type="entry name" value="DNA primase, catalytic core, N-terminal domain"/>
    <property type="match status" value="1"/>
</dbReference>
<reference evidence="13" key="1">
    <citation type="submission" date="2018-05" db="EMBL/GenBank/DDBJ databases">
        <authorList>
            <person name="Lanie J.A."/>
            <person name="Ng W.-L."/>
            <person name="Kazmierczak K.M."/>
            <person name="Andrzejewski T.M."/>
            <person name="Davidsen T.M."/>
            <person name="Wayne K.J."/>
            <person name="Tettelin H."/>
            <person name="Glass J.I."/>
            <person name="Rusch D."/>
            <person name="Podicherti R."/>
            <person name="Tsui H.-C.T."/>
            <person name="Winkler M.E."/>
        </authorList>
    </citation>
    <scope>NUCLEOTIDE SEQUENCE</scope>
</reference>
<dbReference type="GO" id="GO:0003677">
    <property type="term" value="F:DNA binding"/>
    <property type="evidence" value="ECO:0007669"/>
    <property type="project" value="UniProtKB-KW"/>
</dbReference>
<name>A0A381VQG4_9ZZZZ</name>
<evidence type="ECO:0000259" key="12">
    <source>
        <dbReference type="SMART" id="SM00400"/>
    </source>
</evidence>
<dbReference type="FunFam" id="3.90.580.10:FF:000001">
    <property type="entry name" value="DNA primase"/>
    <property type="match status" value="1"/>
</dbReference>
<keyword evidence="4" id="KW-0548">Nucleotidyltransferase</keyword>
<keyword evidence="2" id="KW-0240">DNA-directed RNA polymerase</keyword>
<feature type="non-terminal residue" evidence="13">
    <location>
        <position position="204"/>
    </location>
</feature>
<dbReference type="GO" id="GO:0000428">
    <property type="term" value="C:DNA-directed RNA polymerase complex"/>
    <property type="evidence" value="ECO:0007669"/>
    <property type="project" value="UniProtKB-KW"/>
</dbReference>
<accession>A0A381VQG4</accession>